<sequence length="239" mass="27033">MQNCIVCPENPIKQYGDGNHKHKHGRDHTAEDRQVRQLIIPPQPHFVPGYTGCTPGAGPQRLFIVADSYGKYTHELLHGHRIAGSRLSPLNSDLRFVNLFVSPPRHNPKQQLDNPHKSLDPYFIPGYTGFTPNSGIRRTDGVGENYGVMTHVRLAKHPTAGQRLRPILTEPPEYVADREEVKFYCNLHEITARDLLRRHGQIPGYAGHMPRTRFHNGKSSSEIGNIGIAEFEKIMEVKK</sequence>
<dbReference type="InterPro" id="IPR018902">
    <property type="entry name" value="CMI2A-C-like_dom"/>
</dbReference>
<dbReference type="GO" id="GO:0015630">
    <property type="term" value="C:microtubule cytoskeleton"/>
    <property type="evidence" value="ECO:0007669"/>
    <property type="project" value="UniProtKB-ARBA"/>
</dbReference>
<dbReference type="GO" id="GO:0005930">
    <property type="term" value="C:axoneme"/>
    <property type="evidence" value="ECO:0007669"/>
    <property type="project" value="UniProtKB-SubCell"/>
</dbReference>
<reference evidence="7" key="1">
    <citation type="journal article" date="2020" name="bioRxiv">
        <title>Chromosome-level reference genome of the European wasp spider Argiope bruennichi: a resource for studies on range expansion and evolutionary adaptation.</title>
        <authorList>
            <person name="Sheffer M.M."/>
            <person name="Hoppe A."/>
            <person name="Krehenwinkel H."/>
            <person name="Uhl G."/>
            <person name="Kuss A.W."/>
            <person name="Jensen L."/>
            <person name="Jensen C."/>
            <person name="Gillespie R.G."/>
            <person name="Hoff K.J."/>
            <person name="Prost S."/>
        </authorList>
    </citation>
    <scope>NUCLEOTIDE SEQUENCE</scope>
</reference>
<keyword evidence="3" id="KW-0206">Cytoskeleton</keyword>
<protein>
    <submittedName>
        <fullName evidence="7">UPF0605 protein GA14893 like protein</fullName>
    </submittedName>
</protein>
<evidence type="ECO:0000256" key="5">
    <source>
        <dbReference type="ARBA" id="ARBA00035661"/>
    </source>
</evidence>
<evidence type="ECO:0000259" key="6">
    <source>
        <dbReference type="Pfam" id="PF10629"/>
    </source>
</evidence>
<keyword evidence="4" id="KW-0966">Cell projection</keyword>
<gene>
    <name evidence="7" type="ORF">HNY73_014162</name>
</gene>
<dbReference type="Proteomes" id="UP000807504">
    <property type="component" value="Unassembled WGS sequence"/>
</dbReference>
<comment type="similarity">
    <text evidence="5">Belongs to the CIMIP2 family.</text>
</comment>
<dbReference type="PANTHER" id="PTHR22146:SF8">
    <property type="entry name" value="PROTEIN FAM166B"/>
    <property type="match status" value="1"/>
</dbReference>
<organism evidence="7 8">
    <name type="scientific">Argiope bruennichi</name>
    <name type="common">Wasp spider</name>
    <name type="synonym">Aranea bruennichi</name>
    <dbReference type="NCBI Taxonomy" id="94029"/>
    <lineage>
        <taxon>Eukaryota</taxon>
        <taxon>Metazoa</taxon>
        <taxon>Ecdysozoa</taxon>
        <taxon>Arthropoda</taxon>
        <taxon>Chelicerata</taxon>
        <taxon>Arachnida</taxon>
        <taxon>Araneae</taxon>
        <taxon>Araneomorphae</taxon>
        <taxon>Entelegynae</taxon>
        <taxon>Araneoidea</taxon>
        <taxon>Araneidae</taxon>
        <taxon>Argiope</taxon>
    </lineage>
</organism>
<dbReference type="AlphaFoldDB" id="A0A8T0ENC6"/>
<dbReference type="Pfam" id="PF10629">
    <property type="entry name" value="CMI2B-like"/>
    <property type="match status" value="1"/>
</dbReference>
<comment type="subcellular location">
    <subcellularLocation>
        <location evidence="1">Cytoplasm</location>
        <location evidence="1">Cytoskeleton</location>
        <location evidence="1">Cilium axoneme</location>
    </subcellularLocation>
</comment>
<dbReference type="PANTHER" id="PTHR22146">
    <property type="entry name" value="CAT EYE SYNDROME CRITICAL REGION PROTEIN 6"/>
    <property type="match status" value="1"/>
</dbReference>
<name>A0A8T0ENC6_ARGBR</name>
<evidence type="ECO:0000313" key="8">
    <source>
        <dbReference type="Proteomes" id="UP000807504"/>
    </source>
</evidence>
<keyword evidence="2" id="KW-0963">Cytoplasm</keyword>
<keyword evidence="8" id="KW-1185">Reference proteome</keyword>
<evidence type="ECO:0000256" key="1">
    <source>
        <dbReference type="ARBA" id="ARBA00004430"/>
    </source>
</evidence>
<comment type="caution">
    <text evidence="7">The sequence shown here is derived from an EMBL/GenBank/DDBJ whole genome shotgun (WGS) entry which is preliminary data.</text>
</comment>
<evidence type="ECO:0000313" key="7">
    <source>
        <dbReference type="EMBL" id="KAF8777257.1"/>
    </source>
</evidence>
<proteinExistence type="inferred from homology"/>
<feature type="domain" description="Ciliary microtubule inner protein 2A-C-like" evidence="6">
    <location>
        <begin position="43"/>
        <end position="83"/>
    </location>
</feature>
<evidence type="ECO:0000256" key="2">
    <source>
        <dbReference type="ARBA" id="ARBA00022490"/>
    </source>
</evidence>
<dbReference type="EMBL" id="JABXBU010002072">
    <property type="protein sequence ID" value="KAF8777257.1"/>
    <property type="molecule type" value="Genomic_DNA"/>
</dbReference>
<accession>A0A8T0ENC6</accession>
<reference evidence="7" key="2">
    <citation type="submission" date="2020-06" db="EMBL/GenBank/DDBJ databases">
        <authorList>
            <person name="Sheffer M."/>
        </authorList>
    </citation>
    <scope>NUCLEOTIDE SEQUENCE</scope>
</reference>
<evidence type="ECO:0000256" key="3">
    <source>
        <dbReference type="ARBA" id="ARBA00023212"/>
    </source>
</evidence>
<evidence type="ECO:0000256" key="4">
    <source>
        <dbReference type="ARBA" id="ARBA00023273"/>
    </source>
</evidence>